<dbReference type="PANTHER" id="PTHR33946">
    <property type="match status" value="1"/>
</dbReference>
<dbReference type="InterPro" id="IPR003609">
    <property type="entry name" value="Pan_app"/>
</dbReference>
<feature type="domain" description="Apple" evidence="3">
    <location>
        <begin position="57"/>
        <end position="97"/>
    </location>
</feature>
<dbReference type="InterPro" id="IPR054293">
    <property type="entry name" value="DUF7029"/>
</dbReference>
<feature type="domain" description="Apple" evidence="3">
    <location>
        <begin position="1111"/>
        <end position="1153"/>
    </location>
</feature>
<feature type="chain" id="PRO_5042613347" description="Apple domain-containing protein" evidence="2">
    <location>
        <begin position="26"/>
        <end position="1633"/>
    </location>
</feature>
<accession>A0AAJ0BUM5</accession>
<evidence type="ECO:0000313" key="7">
    <source>
        <dbReference type="Proteomes" id="UP001244011"/>
    </source>
</evidence>
<dbReference type="PANTHER" id="PTHR33946:SF4">
    <property type="entry name" value="COAGULATION FACTOR XI"/>
    <property type="match status" value="1"/>
</dbReference>
<feature type="domain" description="Apple" evidence="3">
    <location>
        <begin position="155"/>
        <end position="194"/>
    </location>
</feature>
<dbReference type="Proteomes" id="UP001244011">
    <property type="component" value="Unassembled WGS sequence"/>
</dbReference>
<feature type="domain" description="Apple" evidence="3">
    <location>
        <begin position="361"/>
        <end position="402"/>
    </location>
</feature>
<feature type="domain" description="DUF7029" evidence="4">
    <location>
        <begin position="509"/>
        <end position="604"/>
    </location>
</feature>
<feature type="signal peptide" evidence="2">
    <location>
        <begin position="1"/>
        <end position="25"/>
    </location>
</feature>
<dbReference type="Pfam" id="PF14295">
    <property type="entry name" value="PAN_4"/>
    <property type="match status" value="5"/>
</dbReference>
<dbReference type="InterPro" id="IPR055647">
    <property type="entry name" value="DUF7223"/>
</dbReference>
<feature type="compositionally biased region" description="Polar residues" evidence="1">
    <location>
        <begin position="1375"/>
        <end position="1393"/>
    </location>
</feature>
<feature type="region of interest" description="Disordered" evidence="1">
    <location>
        <begin position="310"/>
        <end position="329"/>
    </location>
</feature>
<evidence type="ECO:0008006" key="8">
    <source>
        <dbReference type="Google" id="ProtNLM"/>
    </source>
</evidence>
<feature type="domain" description="DUF7223" evidence="5">
    <location>
        <begin position="820"/>
        <end position="1026"/>
    </location>
</feature>
<dbReference type="Pfam" id="PF22974">
    <property type="entry name" value="DUF7029"/>
    <property type="match status" value="1"/>
</dbReference>
<name>A0AAJ0BUM5_9PEZI</name>
<keyword evidence="7" id="KW-1185">Reference proteome</keyword>
<feature type="domain" description="Apple" evidence="3">
    <location>
        <begin position="248"/>
        <end position="288"/>
    </location>
</feature>
<keyword evidence="2" id="KW-0732">Signal</keyword>
<evidence type="ECO:0000256" key="1">
    <source>
        <dbReference type="SAM" id="MobiDB-lite"/>
    </source>
</evidence>
<feature type="region of interest" description="Disordered" evidence="1">
    <location>
        <begin position="1374"/>
        <end position="1432"/>
    </location>
</feature>
<dbReference type="Gene3D" id="3.50.4.10">
    <property type="entry name" value="Hepatocyte Growth Factor"/>
    <property type="match status" value="3"/>
</dbReference>
<dbReference type="RefSeq" id="XP_060278504.1">
    <property type="nucleotide sequence ID" value="XM_060430747.1"/>
</dbReference>
<dbReference type="GeneID" id="85313934"/>
<dbReference type="Pfam" id="PF23865">
    <property type="entry name" value="DUF7223"/>
    <property type="match status" value="1"/>
</dbReference>
<evidence type="ECO:0000259" key="4">
    <source>
        <dbReference type="Pfam" id="PF22974"/>
    </source>
</evidence>
<proteinExistence type="predicted"/>
<gene>
    <name evidence="6" type="ORF">QBC33DRAFT_574295</name>
</gene>
<evidence type="ECO:0000259" key="3">
    <source>
        <dbReference type="Pfam" id="PF14295"/>
    </source>
</evidence>
<reference evidence="6" key="1">
    <citation type="submission" date="2023-06" db="EMBL/GenBank/DDBJ databases">
        <title>Genome-scale phylogeny and comparative genomics of the fungal order Sordariales.</title>
        <authorList>
            <consortium name="Lawrence Berkeley National Laboratory"/>
            <person name="Hensen N."/>
            <person name="Bonometti L."/>
            <person name="Westerberg I."/>
            <person name="Brannstrom I.O."/>
            <person name="Guillou S."/>
            <person name="Cros-Aarteil S."/>
            <person name="Calhoun S."/>
            <person name="Haridas S."/>
            <person name="Kuo A."/>
            <person name="Mondo S."/>
            <person name="Pangilinan J."/>
            <person name="Riley R."/>
            <person name="Labutti K."/>
            <person name="Andreopoulos B."/>
            <person name="Lipzen A."/>
            <person name="Chen C."/>
            <person name="Yanf M."/>
            <person name="Daum C."/>
            <person name="Ng V."/>
            <person name="Clum A."/>
            <person name="Steindorff A."/>
            <person name="Ohm R."/>
            <person name="Martin F."/>
            <person name="Silar P."/>
            <person name="Natvig D."/>
            <person name="Lalanne C."/>
            <person name="Gautier V."/>
            <person name="Ament-Velasquez S.L."/>
            <person name="Kruys A."/>
            <person name="Hutchinson M.I."/>
            <person name="Powell A.J."/>
            <person name="Barry K."/>
            <person name="Miller A.N."/>
            <person name="Grigoriev I.V."/>
            <person name="Debuchy R."/>
            <person name="Gladieux P."/>
            <person name="Thoren M.H."/>
            <person name="Johannesson H."/>
        </authorList>
    </citation>
    <scope>NUCLEOTIDE SEQUENCE</scope>
    <source>
        <strain evidence="6">8032-3</strain>
    </source>
</reference>
<evidence type="ECO:0000256" key="2">
    <source>
        <dbReference type="SAM" id="SignalP"/>
    </source>
</evidence>
<evidence type="ECO:0000313" key="6">
    <source>
        <dbReference type="EMBL" id="KAK1762291.1"/>
    </source>
</evidence>
<dbReference type="EMBL" id="MU839039">
    <property type="protein sequence ID" value="KAK1762291.1"/>
    <property type="molecule type" value="Genomic_DNA"/>
</dbReference>
<organism evidence="6 7">
    <name type="scientific">Phialemonium atrogriseum</name>
    <dbReference type="NCBI Taxonomy" id="1093897"/>
    <lineage>
        <taxon>Eukaryota</taxon>
        <taxon>Fungi</taxon>
        <taxon>Dikarya</taxon>
        <taxon>Ascomycota</taxon>
        <taxon>Pezizomycotina</taxon>
        <taxon>Sordariomycetes</taxon>
        <taxon>Sordariomycetidae</taxon>
        <taxon>Cephalothecales</taxon>
        <taxon>Cephalothecaceae</taxon>
        <taxon>Phialemonium</taxon>
    </lineage>
</organism>
<feature type="compositionally biased region" description="Low complexity" evidence="1">
    <location>
        <begin position="1394"/>
        <end position="1415"/>
    </location>
</feature>
<sequence>MVPPPLRQLVLLGLAGLGGSGVVAAGSDGLTCVGKADDQATYNAPSGAAFQILCGLDYGGGDMAAIQTDTFTACIDACDAAPGCIDVSYAGTSCYLKSNKLDAEPSQRDWVWTAKKQTTTTTPSPDNAPTCVDKASDKSTYTTASGAAFQILCGVDYSGDDMAATNTPTFAGCMDACAAAPGCVDVSYVGEACYMKKNLREANDRDHVWTAKLIEVADNKLSCIDGLSNAKVITAASGDSFEITCGKDYAGGDLLGLSAASFEECIATCDSNPDCVNVAFIAPSCYLKREQKEAVDNPAVWGAVRKVKPAPVSSTPSTPTTPATPTGPAVVTPLNCGDGKVSDGLKYTSARGGLYQIICGADYGGNDLTATAAATFEECIAACDDKTECVDVSYVAPSCYLKKALGDLNPVGHVWTAKQLRSPRDVFAFPTARPMDVGSGTETFFFEDGPIQLEPAPIATLAPVPPPGVNLAGTGVLTPDPVAELWYNGTQSDSDGADLGPVTVRVNVTYIYPSIVLDHSIFIKDVVCESGTLHGRFNISYPYYFAESTWPADDDVILITSAASCGASDDQTAFFLAHTLSFQDETLSFEALGQIVELADVFADLTIDFGNITVSTPEEGSEGEDSCGSPSADTLRGLPAVACGTNFDQALDDRLGYYSTGGADTETVLALASPTAAHEGTIEARGFFSSLIKAVVSVVKVVVQVVTTVVKAVAAVVVKAVEFVVNTAVAVAKVTVALAVNAVKLVAFAVTGQYENSLTLPISLVAPSAVQVDSPWGKAFRIYSYEMGADDGEVYSTTKSVLDNLVGEFVGSPNPVPGVEMFCVNCGVKGSVKATGRINATPLSGIKEASIGISGDMYVGLYLGVNAFAKWEKEWEKEIFEKGLPGWSIPGIVTLGPKITLKAKAMVGVQAEGQILTGASLTWPGFQATLDIAHPGKSSQGGWKPNVDRTFQVHGGVTATAAIGLPVELWFGIDILNGLFKEGAALVDFPALTGKAEFEINAGTDETSVGTDDCLGIAWEISLTNEVSLEIDDGPEFTLAEWASPALAEGCIGWTPGSGTGGGGGGPGPGVPELPGGDDDGLVKCPEYNNQVYTDDKGNQWQIKCNSDYMDYDTLRVKMDTMDACMAWCASQSNCAGVSWDPRQPPELNVNCWARSRAGPARNGVYHSMMLMSPFEIISVVFGTAEITTFAVQNWQLGNRLEINTNTNSIYQSITRAQDPIYGLDKSIFMLYRYGAETRSWVGKENSGTITIRPGPISAAPSSSALIPSYSRPADVTWIQIVEICYGLSQIRSQNVWNQLYLDSKNRAQTGIENALFGDPWVGQTKSMVVWYRDTRSSPDGPLFMATGLEHQFFKLMRNDGSFAKRYLALPPRAANSTGPLSNSTAPFSNSTAPNSNSTVSQPPTSTNTNTTTLPEAAQTAGEAEPEPGYGIATVRDTTGALQLHPAKNGNLFLSATSATDDLSVLTDSVTLSAVTFDNGVGNTDAPAYLVNGDSAGRLLHYFPDEAAELGASRLRLATWDKLPLGSQLVDLVPFAAGTDQEMLVALAATGEFLFPVMCAIEGQLNKVFLVKDAADGAAISAALEADDAKFVVTGGQASQCGPLALVASVVETGMPEDDGEGVPGLPVVPERR</sequence>
<comment type="caution">
    <text evidence="6">The sequence shown here is derived from an EMBL/GenBank/DDBJ whole genome shotgun (WGS) entry which is preliminary data.</text>
</comment>
<protein>
    <recommendedName>
        <fullName evidence="8">Apple domain-containing protein</fullName>
    </recommendedName>
</protein>
<evidence type="ECO:0000259" key="5">
    <source>
        <dbReference type="Pfam" id="PF23865"/>
    </source>
</evidence>